<sequence>MTADRWTRAVREQVGLGRFLPLGGPRDGAWIAERAAASVLRSAARAVEGVRLDALRIGLAAPEEAGEPVVPAPASALPPGAL</sequence>
<dbReference type="AlphaFoldDB" id="A0A6G3QR55"/>
<organism evidence="1">
    <name type="scientific">Streptomyces sp. SID14436</name>
    <dbReference type="NCBI Taxonomy" id="2706070"/>
    <lineage>
        <taxon>Bacteria</taxon>
        <taxon>Bacillati</taxon>
        <taxon>Actinomycetota</taxon>
        <taxon>Actinomycetes</taxon>
        <taxon>Kitasatosporales</taxon>
        <taxon>Streptomycetaceae</taxon>
        <taxon>Streptomyces</taxon>
    </lineage>
</organism>
<proteinExistence type="predicted"/>
<accession>A0A6G3QR55</accession>
<feature type="non-terminal residue" evidence="1">
    <location>
        <position position="82"/>
    </location>
</feature>
<evidence type="ECO:0000313" key="1">
    <source>
        <dbReference type="EMBL" id="NEA85802.1"/>
    </source>
</evidence>
<gene>
    <name evidence="1" type="ORF">G3I53_07010</name>
</gene>
<dbReference type="EMBL" id="JAAGMD010000194">
    <property type="protein sequence ID" value="NEA85802.1"/>
    <property type="molecule type" value="Genomic_DNA"/>
</dbReference>
<name>A0A6G3QR55_9ACTN</name>
<comment type="caution">
    <text evidence="1">The sequence shown here is derived from an EMBL/GenBank/DDBJ whole genome shotgun (WGS) entry which is preliminary data.</text>
</comment>
<protein>
    <submittedName>
        <fullName evidence="1">Nucleopolyhedrovirus P10 family protein</fullName>
    </submittedName>
</protein>
<reference evidence="1" key="1">
    <citation type="submission" date="2020-01" db="EMBL/GenBank/DDBJ databases">
        <title>Insect and environment-associated Actinomycetes.</title>
        <authorList>
            <person name="Currrie C."/>
            <person name="Chevrette M."/>
            <person name="Carlson C."/>
            <person name="Stubbendieck R."/>
            <person name="Wendt-Pienkowski E."/>
        </authorList>
    </citation>
    <scope>NUCLEOTIDE SEQUENCE</scope>
    <source>
        <strain evidence="1">SID14436</strain>
    </source>
</reference>